<evidence type="ECO:0000313" key="3">
    <source>
        <dbReference type="Proteomes" id="UP000233837"/>
    </source>
</evidence>
<reference evidence="2 3" key="2">
    <citation type="journal article" date="2017" name="Nature">
        <title>The Apostasia genome and the evolution of orchids.</title>
        <authorList>
            <person name="Zhang G.Q."/>
            <person name="Liu K.W."/>
            <person name="Li Z."/>
            <person name="Lohaus R."/>
            <person name="Hsiao Y.Y."/>
            <person name="Niu S.C."/>
            <person name="Wang J.Y."/>
            <person name="Lin Y.C."/>
            <person name="Xu Q."/>
            <person name="Chen L.J."/>
            <person name="Yoshida K."/>
            <person name="Fujiwara S."/>
            <person name="Wang Z.W."/>
            <person name="Zhang Y.Q."/>
            <person name="Mitsuda N."/>
            <person name="Wang M."/>
            <person name="Liu G.H."/>
            <person name="Pecoraro L."/>
            <person name="Huang H.X."/>
            <person name="Xiao X.J."/>
            <person name="Lin M."/>
            <person name="Wu X.Y."/>
            <person name="Wu W.L."/>
            <person name="Chen Y.Y."/>
            <person name="Chang S.B."/>
            <person name="Sakamoto S."/>
            <person name="Ohme-Takagi M."/>
            <person name="Yagi M."/>
            <person name="Zeng S.J."/>
            <person name="Shen C.Y."/>
            <person name="Yeh C.M."/>
            <person name="Luo Y.B."/>
            <person name="Tsai W.C."/>
            <person name="Van de Peer Y."/>
            <person name="Liu Z.J."/>
        </authorList>
    </citation>
    <scope>NUCLEOTIDE SEQUENCE [LARGE SCALE GENOMIC DNA]</scope>
    <source>
        <tissue evidence="2">The whole plant</tissue>
    </source>
</reference>
<organism evidence="2 3">
    <name type="scientific">Dendrobium catenatum</name>
    <dbReference type="NCBI Taxonomy" id="906689"/>
    <lineage>
        <taxon>Eukaryota</taxon>
        <taxon>Viridiplantae</taxon>
        <taxon>Streptophyta</taxon>
        <taxon>Embryophyta</taxon>
        <taxon>Tracheophyta</taxon>
        <taxon>Spermatophyta</taxon>
        <taxon>Magnoliopsida</taxon>
        <taxon>Liliopsida</taxon>
        <taxon>Asparagales</taxon>
        <taxon>Orchidaceae</taxon>
        <taxon>Epidendroideae</taxon>
        <taxon>Malaxideae</taxon>
        <taxon>Dendrobiinae</taxon>
        <taxon>Dendrobium</taxon>
    </lineage>
</organism>
<name>A0A2I0WI75_9ASPA</name>
<proteinExistence type="predicted"/>
<gene>
    <name evidence="2" type="ORF">MA16_Dca024130</name>
</gene>
<accession>A0A2I0WI75</accession>
<dbReference type="AlphaFoldDB" id="A0A2I0WI75"/>
<dbReference type="Proteomes" id="UP000233837">
    <property type="component" value="Unassembled WGS sequence"/>
</dbReference>
<reference evidence="2 3" key="1">
    <citation type="journal article" date="2016" name="Sci. Rep.">
        <title>The Dendrobium catenatum Lindl. genome sequence provides insights into polysaccharide synthase, floral development and adaptive evolution.</title>
        <authorList>
            <person name="Zhang G.Q."/>
            <person name="Xu Q."/>
            <person name="Bian C."/>
            <person name="Tsai W.C."/>
            <person name="Yeh C.M."/>
            <person name="Liu K.W."/>
            <person name="Yoshida K."/>
            <person name="Zhang L.S."/>
            <person name="Chang S.B."/>
            <person name="Chen F."/>
            <person name="Shi Y."/>
            <person name="Su Y.Y."/>
            <person name="Zhang Y.Q."/>
            <person name="Chen L.J."/>
            <person name="Yin Y."/>
            <person name="Lin M."/>
            <person name="Huang H."/>
            <person name="Deng H."/>
            <person name="Wang Z.W."/>
            <person name="Zhu S.L."/>
            <person name="Zhao X."/>
            <person name="Deng C."/>
            <person name="Niu S.C."/>
            <person name="Huang J."/>
            <person name="Wang M."/>
            <person name="Liu G.H."/>
            <person name="Yang H.J."/>
            <person name="Xiao X.J."/>
            <person name="Hsiao Y.Y."/>
            <person name="Wu W.L."/>
            <person name="Chen Y.Y."/>
            <person name="Mitsuda N."/>
            <person name="Ohme-Takagi M."/>
            <person name="Luo Y.B."/>
            <person name="Van de Peer Y."/>
            <person name="Liu Z.J."/>
        </authorList>
    </citation>
    <scope>NUCLEOTIDE SEQUENCE [LARGE SCALE GENOMIC DNA]</scope>
    <source>
        <tissue evidence="2">The whole plant</tissue>
    </source>
</reference>
<dbReference type="EMBL" id="KZ502611">
    <property type="protein sequence ID" value="PKU75373.1"/>
    <property type="molecule type" value="Genomic_DNA"/>
</dbReference>
<protein>
    <submittedName>
        <fullName evidence="2">Uncharacterized protein</fullName>
    </submittedName>
</protein>
<sequence>MRSLFSLKSSFVIVIRWSIMLGANRYMGSCVGSKALHGVSCVGSKALHGVLVG</sequence>
<feature type="chain" id="PRO_5014179424" evidence="1">
    <location>
        <begin position="23"/>
        <end position="53"/>
    </location>
</feature>
<feature type="signal peptide" evidence="1">
    <location>
        <begin position="1"/>
        <end position="22"/>
    </location>
</feature>
<keyword evidence="1" id="KW-0732">Signal</keyword>
<evidence type="ECO:0000313" key="2">
    <source>
        <dbReference type="EMBL" id="PKU75373.1"/>
    </source>
</evidence>
<keyword evidence="3" id="KW-1185">Reference proteome</keyword>
<evidence type="ECO:0000256" key="1">
    <source>
        <dbReference type="SAM" id="SignalP"/>
    </source>
</evidence>